<feature type="domain" description="CNH" evidence="6">
    <location>
        <begin position="1414"/>
        <end position="1726"/>
    </location>
</feature>
<feature type="compositionally biased region" description="Low complexity" evidence="3">
    <location>
        <begin position="232"/>
        <end position="252"/>
    </location>
</feature>
<dbReference type="SUPFAM" id="SSF48065">
    <property type="entry name" value="DBL homology domain (DH-domain)"/>
    <property type="match status" value="1"/>
</dbReference>
<dbReference type="SMART" id="SM00036">
    <property type="entry name" value="CNH"/>
    <property type="match status" value="1"/>
</dbReference>
<dbReference type="InterPro" id="IPR001849">
    <property type="entry name" value="PH_domain"/>
</dbReference>
<dbReference type="SMART" id="SM00233">
    <property type="entry name" value="PH"/>
    <property type="match status" value="1"/>
</dbReference>
<dbReference type="GeneID" id="27902080"/>
<keyword evidence="1" id="KW-0597">Phosphoprotein</keyword>
<dbReference type="Pfam" id="PF23582">
    <property type="entry name" value="WHD_RGF3"/>
    <property type="match status" value="1"/>
</dbReference>
<feature type="region of interest" description="Disordered" evidence="3">
    <location>
        <begin position="499"/>
        <end position="543"/>
    </location>
</feature>
<evidence type="ECO:0000259" key="6">
    <source>
        <dbReference type="PROSITE" id="PS50219"/>
    </source>
</evidence>
<feature type="compositionally biased region" description="Low complexity" evidence="3">
    <location>
        <begin position="262"/>
        <end position="276"/>
    </location>
</feature>
<evidence type="ECO:0000259" key="5">
    <source>
        <dbReference type="PROSITE" id="PS50010"/>
    </source>
</evidence>
<dbReference type="InterPro" id="IPR052233">
    <property type="entry name" value="Rho-type_GEFs"/>
</dbReference>
<feature type="compositionally biased region" description="Low complexity" evidence="3">
    <location>
        <begin position="147"/>
        <end position="160"/>
    </location>
</feature>
<evidence type="ECO:0000256" key="1">
    <source>
        <dbReference type="ARBA" id="ARBA00022553"/>
    </source>
</evidence>
<dbReference type="EMBL" id="KB456263">
    <property type="protein sequence ID" value="EMF13085.1"/>
    <property type="molecule type" value="Genomic_DNA"/>
</dbReference>
<feature type="region of interest" description="Disordered" evidence="3">
    <location>
        <begin position="560"/>
        <end position="683"/>
    </location>
</feature>
<gene>
    <name evidence="7" type="ORF">SEPMUDRAFT_148459</name>
</gene>
<feature type="compositionally biased region" description="Low complexity" evidence="3">
    <location>
        <begin position="728"/>
        <end position="737"/>
    </location>
</feature>
<dbReference type="GO" id="GO:0005085">
    <property type="term" value="F:guanyl-nucleotide exchange factor activity"/>
    <property type="evidence" value="ECO:0007669"/>
    <property type="project" value="UniProtKB-KW"/>
</dbReference>
<dbReference type="InterPro" id="IPR000219">
    <property type="entry name" value="DH_dom"/>
</dbReference>
<dbReference type="OMA" id="DMFYHPG"/>
<feature type="region of interest" description="Disordered" evidence="3">
    <location>
        <begin position="728"/>
        <end position="770"/>
    </location>
</feature>
<dbReference type="Pfam" id="PF00780">
    <property type="entry name" value="CNH"/>
    <property type="match status" value="1"/>
</dbReference>
<accession>M3D4E9</accession>
<evidence type="ECO:0000259" key="4">
    <source>
        <dbReference type="PROSITE" id="PS50003"/>
    </source>
</evidence>
<dbReference type="PANTHER" id="PTHR46572:SF1">
    <property type="entry name" value="RHO1 GUANINE NUCLEOTIDE EXCHANGE FACTOR TUS1"/>
    <property type="match status" value="1"/>
</dbReference>
<evidence type="ECO:0000313" key="7">
    <source>
        <dbReference type="EMBL" id="EMF13085.1"/>
    </source>
</evidence>
<dbReference type="OrthoDB" id="660555at2759"/>
<dbReference type="CDD" id="cd00160">
    <property type="entry name" value="RhoGEF"/>
    <property type="match status" value="1"/>
</dbReference>
<protein>
    <recommendedName>
        <fullName evidence="9">CNH-domain-containing protein</fullName>
    </recommendedName>
</protein>
<dbReference type="InterPro" id="IPR041675">
    <property type="entry name" value="PH_5"/>
</dbReference>
<dbReference type="PROSITE" id="PS50003">
    <property type="entry name" value="PH_DOMAIN"/>
    <property type="match status" value="1"/>
</dbReference>
<dbReference type="eggNOG" id="KOG4305">
    <property type="taxonomic scope" value="Eukaryota"/>
</dbReference>
<dbReference type="PROSITE" id="PS50010">
    <property type="entry name" value="DH_2"/>
    <property type="match status" value="1"/>
</dbReference>
<evidence type="ECO:0000256" key="2">
    <source>
        <dbReference type="ARBA" id="ARBA00022658"/>
    </source>
</evidence>
<dbReference type="InterPro" id="IPR001180">
    <property type="entry name" value="CNH_dom"/>
</dbReference>
<feature type="compositionally biased region" description="Polar residues" evidence="3">
    <location>
        <begin position="118"/>
        <end position="144"/>
    </location>
</feature>
<feature type="domain" description="DH" evidence="5">
    <location>
        <begin position="950"/>
        <end position="1142"/>
    </location>
</feature>
<feature type="compositionally biased region" description="Gly residues" evidence="3">
    <location>
        <begin position="82"/>
        <end position="103"/>
    </location>
</feature>
<feature type="compositionally biased region" description="Polar residues" evidence="3">
    <location>
        <begin position="206"/>
        <end position="225"/>
    </location>
</feature>
<feature type="region of interest" description="Disordered" evidence="3">
    <location>
        <begin position="1"/>
        <end position="472"/>
    </location>
</feature>
<keyword evidence="8" id="KW-1185">Reference proteome</keyword>
<dbReference type="SUPFAM" id="SSF50729">
    <property type="entry name" value="PH domain-like"/>
    <property type="match status" value="1"/>
</dbReference>
<feature type="compositionally biased region" description="Polar residues" evidence="3">
    <location>
        <begin position="69"/>
        <end position="80"/>
    </location>
</feature>
<evidence type="ECO:0000256" key="3">
    <source>
        <dbReference type="SAM" id="MobiDB-lite"/>
    </source>
</evidence>
<dbReference type="InterPro" id="IPR035899">
    <property type="entry name" value="DBL_dom_sf"/>
</dbReference>
<feature type="compositionally biased region" description="Pro residues" evidence="3">
    <location>
        <begin position="16"/>
        <end position="25"/>
    </location>
</feature>
<feature type="compositionally biased region" description="Low complexity" evidence="3">
    <location>
        <begin position="576"/>
        <end position="600"/>
    </location>
</feature>
<dbReference type="Pfam" id="PF00621">
    <property type="entry name" value="RhoGEF"/>
    <property type="match status" value="1"/>
</dbReference>
<feature type="compositionally biased region" description="Basic and acidic residues" evidence="3">
    <location>
        <begin position="364"/>
        <end position="374"/>
    </location>
</feature>
<dbReference type="RefSeq" id="XP_016761206.1">
    <property type="nucleotide sequence ID" value="XM_016904943.1"/>
</dbReference>
<dbReference type="Proteomes" id="UP000016931">
    <property type="component" value="Unassembled WGS sequence"/>
</dbReference>
<evidence type="ECO:0000313" key="8">
    <source>
        <dbReference type="Proteomes" id="UP000016931"/>
    </source>
</evidence>
<feature type="compositionally biased region" description="Basic and acidic residues" evidence="3">
    <location>
        <begin position="742"/>
        <end position="751"/>
    </location>
</feature>
<evidence type="ECO:0008006" key="9">
    <source>
        <dbReference type="Google" id="ProtNLM"/>
    </source>
</evidence>
<dbReference type="STRING" id="692275.M3D4E9"/>
<feature type="compositionally biased region" description="Polar residues" evidence="3">
    <location>
        <begin position="419"/>
        <end position="472"/>
    </location>
</feature>
<dbReference type="InterPro" id="IPR011993">
    <property type="entry name" value="PH-like_dom_sf"/>
</dbReference>
<feature type="compositionally biased region" description="Polar residues" evidence="3">
    <location>
        <begin position="171"/>
        <end position="196"/>
    </location>
</feature>
<reference evidence="7 8" key="1">
    <citation type="journal article" date="2012" name="PLoS Pathog.">
        <title>Diverse lifestyles and strategies of plant pathogenesis encoded in the genomes of eighteen Dothideomycetes fungi.</title>
        <authorList>
            <person name="Ohm R.A."/>
            <person name="Feau N."/>
            <person name="Henrissat B."/>
            <person name="Schoch C.L."/>
            <person name="Horwitz B.A."/>
            <person name="Barry K.W."/>
            <person name="Condon B.J."/>
            <person name="Copeland A.C."/>
            <person name="Dhillon B."/>
            <person name="Glaser F."/>
            <person name="Hesse C.N."/>
            <person name="Kosti I."/>
            <person name="LaButti K."/>
            <person name="Lindquist E.A."/>
            <person name="Lucas S."/>
            <person name="Salamov A.A."/>
            <person name="Bradshaw R.E."/>
            <person name="Ciuffetti L."/>
            <person name="Hamelin R.C."/>
            <person name="Kema G.H.J."/>
            <person name="Lawrence C."/>
            <person name="Scott J.A."/>
            <person name="Spatafora J.W."/>
            <person name="Turgeon B.G."/>
            <person name="de Wit P.J.G.M."/>
            <person name="Zhong S."/>
            <person name="Goodwin S.B."/>
            <person name="Grigoriev I.V."/>
        </authorList>
    </citation>
    <scope>NUCLEOTIDE SEQUENCE [LARGE SCALE GENOMIC DNA]</scope>
    <source>
        <strain evidence="7 8">SO2202</strain>
    </source>
</reference>
<dbReference type="Gene3D" id="1.20.900.10">
    <property type="entry name" value="Dbl homology (DH) domain"/>
    <property type="match status" value="1"/>
</dbReference>
<organism evidence="7 8">
    <name type="scientific">Sphaerulina musiva (strain SO2202)</name>
    <name type="common">Poplar stem canker fungus</name>
    <name type="synonym">Septoria musiva</name>
    <dbReference type="NCBI Taxonomy" id="692275"/>
    <lineage>
        <taxon>Eukaryota</taxon>
        <taxon>Fungi</taxon>
        <taxon>Dikarya</taxon>
        <taxon>Ascomycota</taxon>
        <taxon>Pezizomycotina</taxon>
        <taxon>Dothideomycetes</taxon>
        <taxon>Dothideomycetidae</taxon>
        <taxon>Mycosphaerellales</taxon>
        <taxon>Mycosphaerellaceae</taxon>
        <taxon>Sphaerulina</taxon>
    </lineage>
</organism>
<sequence length="1781" mass="196921">MAYYQAGQYQQQQQQQPPPPPPQSQPPAQQQGYHYPYDEYEQPALNGAYDGRRAPPILPPRDPPHYQYPRQTQTGYSQYPPTGGGGVGGGGGGGGGGGEGGGPVQQPQTAAGYAYQQEPYQSPRSTSFSYVQQPAYSQQYNPQDYVQPAQRRPSQQQSQSTYNPAAYASSLGPQSPYTQQYSPAVYQESTLSSTSGPVDPYAYSPAQYSNSSTFSPHPSQSQFGQSPHVPWSPQTHQPYSPQPPSHQYGYSQSPPPPPPPSHSSYSGYGYSQASAGAPPPAPYPTADFPPHSGPLDSQMPPITMPTAMPSARPDETWLPSPPILGGSDSRYSVSPQRPSEGRPSPPGVTSGPTPPAHAPTRADTLNRHPHERPLPSRPSANAEHHYFQPDPISRTQTGFSSHDEGIDQTQDELFDEVMNMTTGNASLGNRSPSIAISQAPFQPPSTSALSLNTRQDSRASRNGGNQNGRLSPSVTQYVADSYGSDSDVEAAQGLAMMRMAEEEESRRQSSGSQARFNGLSSQRDSRHQQPDASDSSDDLAGVDMTTFGGGYDVHLSYGGDPNQLAAGGELNDTTSHHSQGVSSQQSSMRRSHASQASSRGDYSYRTDSLRHYNPQARVEVGGTGGLSEPTADGRRQSYDEGDEYSFMEGQVPDRFPDEPPDIGFQEASTAYPSRPLPAVPYTEDDISPLTERKALPPLPGPGQPPYTPDAYPGAAAQSLYVPRSTSLLSHSTTPLVTQPLRSKTDAEERRLRQQQARASGYSSEQTTPASGSMLVDLPAIGKRFTAAKLGAPDFRKCEEPWALTSLLKWLLQVTSPEQNTELKEADIKEALVALFTSKVPTMNIADAEALSDRIVEDMYKASVLVSTEEWVKLIPGPFSGVVFQLTRSGCYSPRVHDHVIPNTRCYSHLCQRTLKKINLQAAPSATLASWAEYYKLRKEDLESRDKNEIERQNILHEIVYTEEVFMQNLDVLRVLYRDQLIRVEPSVITPKRKDGFIRAVFGRVDTVRQSNEEHLLPQLKYRQNEQGPWIKGYSDIFRQWTRMAKAAYVNYATDFSRADHLVRTEMERNLEFRNFVERCRADPRSNRLPLDSFLKSPITRLQRYALLLQTVLKTMREETPEKANLQVALQEVKAVATECDLRVAEMQRKIDLQDLESKLVLRPGMQKEVELNLDHFGRSLIHRGDLQRMGSSRFNWLDCHVLLFDHYLVLTKTVVQRVGEGGKIEKYDVSRLPIPMDLLVIDSANDAPVQKSSYVKGITSVREATGRGPSDPMTLARVATNTPMPGLQHVNTGASVNSLHAVTSLGDGKDDKILYPFRVKHLGKDVYTLFAATEQSRRDWCTKIIEAKTKHAAALHAQNAEPFRLRVMADSAFVYDAFGGSGRGVTIKNTPLDRAIKEVELRFKDTGRPGPICRARVNCATSFTTPHPSTQMIAVGTDYGVFVSELDNPRGWTKAINMQRVSQIAVLEEFNLFLLIADKSLLAYHLDVICPTAHNGPTPTHDSARKAPQKLSGSKDVGFFCTGKMKDRTLVFYKKRENLNSVFKVLEPVYQKSSEKKGGHRLAGAGLFKRGNTEFFREYDEFYIPAECIGMSLFQSSLSVSTARGFEVLTLDKKQPWSVPDLNAEHVQNIATHVKDQRALRMLRLSEQEFLLVYTNCAVYINKHGDVSRSVIMRFVGSANSAALYGPYLVLFDDDFVEIRNAMNGRLKQIIAGREVKCLDDGTNWSSSWSGGGGGVGDVKSNGIGRGGGDEGRTLKLVMQHPEVERTQIVVELLLNENMKE</sequence>
<dbReference type="PROSITE" id="PS50219">
    <property type="entry name" value="CNH"/>
    <property type="match status" value="1"/>
</dbReference>
<name>M3D4E9_SPHMS</name>
<proteinExistence type="predicted"/>
<keyword evidence="2" id="KW-0344">Guanine-nucleotide releasing factor</keyword>
<dbReference type="SMART" id="SM00325">
    <property type="entry name" value="RhoGEF"/>
    <property type="match status" value="1"/>
</dbReference>
<dbReference type="InterPro" id="IPR057283">
    <property type="entry name" value="RGF3_WH"/>
</dbReference>
<dbReference type="Gene3D" id="2.30.29.30">
    <property type="entry name" value="Pleckstrin-homology domain (PH domain)/Phosphotyrosine-binding domain (PTB)"/>
    <property type="match status" value="1"/>
</dbReference>
<feature type="compositionally biased region" description="Polar residues" evidence="3">
    <location>
        <begin position="760"/>
        <end position="770"/>
    </location>
</feature>
<dbReference type="HOGENOM" id="CLU_001083_2_0_1"/>
<dbReference type="PANTHER" id="PTHR46572">
    <property type="entry name" value="RHO1 GDP-GTP EXCHANGE PROTEIN 1-RELATED"/>
    <property type="match status" value="1"/>
</dbReference>
<dbReference type="CDD" id="cd22541">
    <property type="entry name" value="SP5_N"/>
    <property type="match status" value="1"/>
</dbReference>
<feature type="domain" description="PH" evidence="4">
    <location>
        <begin position="1179"/>
        <end position="1349"/>
    </location>
</feature>
<feature type="compositionally biased region" description="Low complexity" evidence="3">
    <location>
        <begin position="1"/>
        <end position="15"/>
    </location>
</feature>
<dbReference type="Pfam" id="PF15405">
    <property type="entry name" value="PH_5"/>
    <property type="match status" value="1"/>
</dbReference>